<evidence type="ECO:0000256" key="4">
    <source>
        <dbReference type="ARBA" id="ARBA00022452"/>
    </source>
</evidence>
<dbReference type="InterPro" id="IPR003423">
    <property type="entry name" value="OMP_efflux"/>
</dbReference>
<dbReference type="AlphaFoldDB" id="A0A7K1Y8F7"/>
<dbReference type="SUPFAM" id="SSF56954">
    <property type="entry name" value="Outer membrane efflux proteins (OEP)"/>
    <property type="match status" value="1"/>
</dbReference>
<evidence type="ECO:0000256" key="5">
    <source>
        <dbReference type="ARBA" id="ARBA00022692"/>
    </source>
</evidence>
<dbReference type="GO" id="GO:0009279">
    <property type="term" value="C:cell outer membrane"/>
    <property type="evidence" value="ECO:0007669"/>
    <property type="project" value="UniProtKB-SubCell"/>
</dbReference>
<gene>
    <name evidence="10" type="ORF">GS399_07785</name>
</gene>
<dbReference type="GO" id="GO:0015288">
    <property type="term" value="F:porin activity"/>
    <property type="evidence" value="ECO:0007669"/>
    <property type="project" value="TreeGrafter"/>
</dbReference>
<evidence type="ECO:0000313" key="11">
    <source>
        <dbReference type="Proteomes" id="UP000466586"/>
    </source>
</evidence>
<protein>
    <submittedName>
        <fullName evidence="10">TolC family protein</fullName>
    </submittedName>
</protein>
<keyword evidence="6" id="KW-0472">Membrane</keyword>
<organism evidence="10 11">
    <name type="scientific">Hufsiella arboris</name>
    <dbReference type="NCBI Taxonomy" id="2695275"/>
    <lineage>
        <taxon>Bacteria</taxon>
        <taxon>Pseudomonadati</taxon>
        <taxon>Bacteroidota</taxon>
        <taxon>Sphingobacteriia</taxon>
        <taxon>Sphingobacteriales</taxon>
        <taxon>Sphingobacteriaceae</taxon>
        <taxon>Hufsiella</taxon>
    </lineage>
</organism>
<accession>A0A7K1Y8F7</accession>
<keyword evidence="4" id="KW-1134">Transmembrane beta strand</keyword>
<evidence type="ECO:0000256" key="1">
    <source>
        <dbReference type="ARBA" id="ARBA00004442"/>
    </source>
</evidence>
<keyword evidence="7" id="KW-0998">Cell outer membrane</keyword>
<evidence type="ECO:0000256" key="2">
    <source>
        <dbReference type="ARBA" id="ARBA00007613"/>
    </source>
</evidence>
<comment type="caution">
    <text evidence="10">The sequence shown here is derived from an EMBL/GenBank/DDBJ whole genome shotgun (WGS) entry which is preliminary data.</text>
</comment>
<feature type="signal peptide" evidence="9">
    <location>
        <begin position="1"/>
        <end position="22"/>
    </location>
</feature>
<dbReference type="InterPro" id="IPR051906">
    <property type="entry name" value="TolC-like"/>
</dbReference>
<evidence type="ECO:0000256" key="7">
    <source>
        <dbReference type="ARBA" id="ARBA00023237"/>
    </source>
</evidence>
<feature type="coiled-coil region" evidence="8">
    <location>
        <begin position="155"/>
        <end position="206"/>
    </location>
</feature>
<keyword evidence="3" id="KW-0813">Transport</keyword>
<dbReference type="Gene3D" id="1.20.1600.10">
    <property type="entry name" value="Outer membrane efflux proteins (OEP)"/>
    <property type="match status" value="1"/>
</dbReference>
<dbReference type="GO" id="GO:1990281">
    <property type="term" value="C:efflux pump complex"/>
    <property type="evidence" value="ECO:0007669"/>
    <property type="project" value="TreeGrafter"/>
</dbReference>
<evidence type="ECO:0000256" key="6">
    <source>
        <dbReference type="ARBA" id="ARBA00023136"/>
    </source>
</evidence>
<evidence type="ECO:0000313" key="10">
    <source>
        <dbReference type="EMBL" id="MXV50872.1"/>
    </source>
</evidence>
<dbReference type="EMBL" id="WVHT01000003">
    <property type="protein sequence ID" value="MXV50872.1"/>
    <property type="molecule type" value="Genomic_DNA"/>
</dbReference>
<dbReference type="RefSeq" id="WP_160844059.1">
    <property type="nucleotide sequence ID" value="NZ_WVHT01000003.1"/>
</dbReference>
<reference evidence="10 11" key="1">
    <citation type="submission" date="2019-11" db="EMBL/GenBank/DDBJ databases">
        <title>Pedobacter sp. HMF7647 Genome sequencing and assembly.</title>
        <authorList>
            <person name="Kang H."/>
            <person name="Kim H."/>
            <person name="Joh K."/>
        </authorList>
    </citation>
    <scope>NUCLEOTIDE SEQUENCE [LARGE SCALE GENOMIC DNA]</scope>
    <source>
        <strain evidence="10 11">HMF7647</strain>
    </source>
</reference>
<keyword evidence="8" id="KW-0175">Coiled coil</keyword>
<comment type="subcellular location">
    <subcellularLocation>
        <location evidence="1">Cell outer membrane</location>
    </subcellularLocation>
</comment>
<comment type="similarity">
    <text evidence="2">Belongs to the outer membrane factor (OMF) (TC 1.B.17) family.</text>
</comment>
<keyword evidence="5" id="KW-0812">Transmembrane</keyword>
<dbReference type="Pfam" id="PF02321">
    <property type="entry name" value="OEP"/>
    <property type="match status" value="2"/>
</dbReference>
<dbReference type="GO" id="GO:0015562">
    <property type="term" value="F:efflux transmembrane transporter activity"/>
    <property type="evidence" value="ECO:0007669"/>
    <property type="project" value="InterPro"/>
</dbReference>
<evidence type="ECO:0000256" key="3">
    <source>
        <dbReference type="ARBA" id="ARBA00022448"/>
    </source>
</evidence>
<feature type="chain" id="PRO_5029772776" evidence="9">
    <location>
        <begin position="23"/>
        <end position="448"/>
    </location>
</feature>
<keyword evidence="9" id="KW-0732">Signal</keyword>
<dbReference type="PANTHER" id="PTHR30026">
    <property type="entry name" value="OUTER MEMBRANE PROTEIN TOLC"/>
    <property type="match status" value="1"/>
</dbReference>
<evidence type="ECO:0000256" key="9">
    <source>
        <dbReference type="SAM" id="SignalP"/>
    </source>
</evidence>
<keyword evidence="11" id="KW-1185">Reference proteome</keyword>
<proteinExistence type="inferred from homology"/>
<name>A0A7K1Y8F7_9SPHI</name>
<sequence>MKFRKLLLLTALGVSATGGLYAQEKLTLQQAVQAALQNNLQIKQARLSEAISDENVKLAKTSIYPNLNASTNLFFNYGRSVDPTSYQYVEQAITTNNLNLSSNVILSQGRLKFNQISQNKYQLEADKSNTRKVENDLSLLVGTTYLQVLNNRDLLTAAQQQLAITRQQLDRAQKLFDVGNSTLADLSQAKSQVATAELNETNAQNQLDISYLDLAQLMERDPQSKFEVVSPDVDQMLNLKTDYTATSVYSQAVENYPDIVLARYNTAVAKKYVDIAKSYYYPTLSLGGALSSNYSSTGRDILTGQPNPHYFDQINQNFYKYWGFTLNIPLFNNLQTRIGVNKAKLTYQRTEAAEQLARNNFNKVINQAIVDLKAAQKQYYSTQSAYNSKKDAFTVIQQRFNVGLVNSLDFNQSQTDLNTAEFNFIQAKYMFIFRSKVIDFYLGNTISF</sequence>
<dbReference type="PANTHER" id="PTHR30026:SF20">
    <property type="entry name" value="OUTER MEMBRANE PROTEIN TOLC"/>
    <property type="match status" value="1"/>
</dbReference>
<evidence type="ECO:0000256" key="8">
    <source>
        <dbReference type="SAM" id="Coils"/>
    </source>
</evidence>
<dbReference type="Proteomes" id="UP000466586">
    <property type="component" value="Unassembled WGS sequence"/>
</dbReference>